<gene>
    <name evidence="1" type="ORF">EVAR_43684_1</name>
</gene>
<accession>A0A4C1WYA3</accession>
<sequence>MQPQTTLIVRRVDHKPMAIHQRRRISATNPPNGGISLITAELSAPTTKGHPTRCHGTYALSVFGPCVLCAHARHVSVGKARNELAPVRCELWDFSRPPVGTGNNQERPVYSVNKRTRPAHTHNIASYCDFLGIAIAVRIRVISMLGRRGGSGTRRALPRHAP</sequence>
<reference evidence="1 2" key="1">
    <citation type="journal article" date="2019" name="Commun. Biol.">
        <title>The bagworm genome reveals a unique fibroin gene that provides high tensile strength.</title>
        <authorList>
            <person name="Kono N."/>
            <person name="Nakamura H."/>
            <person name="Ohtoshi R."/>
            <person name="Tomita M."/>
            <person name="Numata K."/>
            <person name="Arakawa K."/>
        </authorList>
    </citation>
    <scope>NUCLEOTIDE SEQUENCE [LARGE SCALE GENOMIC DNA]</scope>
</reference>
<keyword evidence="2" id="KW-1185">Reference proteome</keyword>
<comment type="caution">
    <text evidence="1">The sequence shown here is derived from an EMBL/GenBank/DDBJ whole genome shotgun (WGS) entry which is preliminary data.</text>
</comment>
<dbReference type="EMBL" id="BGZK01000681">
    <property type="protein sequence ID" value="GBP55893.1"/>
    <property type="molecule type" value="Genomic_DNA"/>
</dbReference>
<proteinExistence type="predicted"/>
<evidence type="ECO:0000313" key="1">
    <source>
        <dbReference type="EMBL" id="GBP55893.1"/>
    </source>
</evidence>
<name>A0A4C1WYA3_EUMVA</name>
<organism evidence="1 2">
    <name type="scientific">Eumeta variegata</name>
    <name type="common">Bagworm moth</name>
    <name type="synonym">Eumeta japonica</name>
    <dbReference type="NCBI Taxonomy" id="151549"/>
    <lineage>
        <taxon>Eukaryota</taxon>
        <taxon>Metazoa</taxon>
        <taxon>Ecdysozoa</taxon>
        <taxon>Arthropoda</taxon>
        <taxon>Hexapoda</taxon>
        <taxon>Insecta</taxon>
        <taxon>Pterygota</taxon>
        <taxon>Neoptera</taxon>
        <taxon>Endopterygota</taxon>
        <taxon>Lepidoptera</taxon>
        <taxon>Glossata</taxon>
        <taxon>Ditrysia</taxon>
        <taxon>Tineoidea</taxon>
        <taxon>Psychidae</taxon>
        <taxon>Oiketicinae</taxon>
        <taxon>Eumeta</taxon>
    </lineage>
</organism>
<evidence type="ECO:0000313" key="2">
    <source>
        <dbReference type="Proteomes" id="UP000299102"/>
    </source>
</evidence>
<protein>
    <submittedName>
        <fullName evidence="1">Uncharacterized protein</fullName>
    </submittedName>
</protein>
<dbReference type="Proteomes" id="UP000299102">
    <property type="component" value="Unassembled WGS sequence"/>
</dbReference>
<dbReference type="AlphaFoldDB" id="A0A4C1WYA3"/>